<dbReference type="NCBIfam" id="NF006002">
    <property type="entry name" value="PRK08132.1"/>
    <property type="match status" value="1"/>
</dbReference>
<feature type="domain" description="FAD-binding" evidence="5">
    <location>
        <begin position="66"/>
        <end position="406"/>
    </location>
</feature>
<feature type="region of interest" description="Disordered" evidence="4">
    <location>
        <begin position="1"/>
        <end position="38"/>
    </location>
</feature>
<accession>A0A3P3ET68</accession>
<dbReference type="InterPro" id="IPR036188">
    <property type="entry name" value="FAD/NAD-bd_sf"/>
</dbReference>
<evidence type="ECO:0000256" key="1">
    <source>
        <dbReference type="ARBA" id="ARBA00001974"/>
    </source>
</evidence>
<comment type="caution">
    <text evidence="6">The sequence shown here is derived from an EMBL/GenBank/DDBJ whole genome shotgun (WGS) entry which is preliminary data.</text>
</comment>
<dbReference type="SUPFAM" id="SSF51905">
    <property type="entry name" value="FAD/NAD(P)-binding domain"/>
    <property type="match status" value="1"/>
</dbReference>
<sequence>MTTNPTVAATAPPPPGTRAADAASGPVPPPASATELPPSVGAFHYTRFQARTPALAHDGVEPGRHPVVIAGGGPVGLALALGLANQGVRCVILEADDTVCVGSRAACISRRSLEIMERLNVLPAFMAKGLPWTGGRSFYRTAEVFRFEMPHDERQKLPPMINLEQYYIEQYLLDEILRRNEATPGLVDIRWGTELTGLAQDEEGVTLDVRNPEGAYRLRGQWLAACDGGQSFVRKALGLALEGTGYEGRYVIIDIELHSKHPTERRAWFDPPWNPGSTVLMHRQPDDIWRIDYQLRAGQSTEDALKPAAVAEFVQRHLDAIGEGHLPWKTVWTSVYRAGAMTLGSYRHGRVLFAGNAAHAMPIFGVRGLNSGFDDADNLAWKLAFVARGLSDASLLDSYSQERIAAFHVNAENAMRSTEFMSPPSRGFDLLREAALSLSQVHRGIAQLINPRQTQSVRYADSALSSQGDALTAGPLPGEVMAEQQLEQGHLTDWIGPTFTLLVLQPGAPAMPLPDDDVAQALGGVLPFAVRTIAGPGIEGADAQAGSAVFEALGARNGAVYLLRPDGHVAARWRRMPRGALQAALARAATASTEIAR</sequence>
<reference evidence="6 7" key="1">
    <citation type="submission" date="2018-11" db="EMBL/GenBank/DDBJ databases">
        <title>The genome of Variovorax sp T529.</title>
        <authorList>
            <person name="Gao J."/>
        </authorList>
    </citation>
    <scope>NUCLEOTIDE SEQUENCE [LARGE SCALE GENOMIC DNA]</scope>
    <source>
        <strain evidence="6 7">T529</strain>
    </source>
</reference>
<organism evidence="6 7">
    <name type="scientific">Variovorax beijingensis</name>
    <dbReference type="NCBI Taxonomy" id="2496117"/>
    <lineage>
        <taxon>Bacteria</taxon>
        <taxon>Pseudomonadati</taxon>
        <taxon>Pseudomonadota</taxon>
        <taxon>Betaproteobacteria</taxon>
        <taxon>Burkholderiales</taxon>
        <taxon>Comamonadaceae</taxon>
        <taxon>Variovorax</taxon>
    </lineage>
</organism>
<dbReference type="AlphaFoldDB" id="A0A3P3ET68"/>
<dbReference type="GO" id="GO:0071949">
    <property type="term" value="F:FAD binding"/>
    <property type="evidence" value="ECO:0007669"/>
    <property type="project" value="InterPro"/>
</dbReference>
<evidence type="ECO:0000313" key="6">
    <source>
        <dbReference type="EMBL" id="RRH88568.1"/>
    </source>
</evidence>
<evidence type="ECO:0000259" key="5">
    <source>
        <dbReference type="Pfam" id="PF01494"/>
    </source>
</evidence>
<dbReference type="Gene3D" id="3.50.50.60">
    <property type="entry name" value="FAD/NAD(P)-binding domain"/>
    <property type="match status" value="1"/>
</dbReference>
<comment type="cofactor">
    <cofactor evidence="1">
        <name>FAD</name>
        <dbReference type="ChEBI" id="CHEBI:57692"/>
    </cofactor>
</comment>
<evidence type="ECO:0000256" key="2">
    <source>
        <dbReference type="ARBA" id="ARBA00022630"/>
    </source>
</evidence>
<dbReference type="PRINTS" id="PR00420">
    <property type="entry name" value="RNGMNOXGNASE"/>
</dbReference>
<feature type="compositionally biased region" description="Low complexity" evidence="4">
    <location>
        <begin position="1"/>
        <end position="10"/>
    </location>
</feature>
<dbReference type="Proteomes" id="UP000271590">
    <property type="component" value="Unassembled WGS sequence"/>
</dbReference>
<dbReference type="InterPro" id="IPR050641">
    <property type="entry name" value="RIFMO-like"/>
</dbReference>
<dbReference type="Pfam" id="PF01494">
    <property type="entry name" value="FAD_binding_3"/>
    <property type="match status" value="1"/>
</dbReference>
<dbReference type="InterPro" id="IPR002938">
    <property type="entry name" value="FAD-bd"/>
</dbReference>
<dbReference type="PANTHER" id="PTHR43004:SF19">
    <property type="entry name" value="BINDING MONOOXYGENASE, PUTATIVE (JCVI)-RELATED"/>
    <property type="match status" value="1"/>
</dbReference>
<keyword evidence="3" id="KW-0274">FAD</keyword>
<evidence type="ECO:0000313" key="7">
    <source>
        <dbReference type="Proteomes" id="UP000271590"/>
    </source>
</evidence>
<evidence type="ECO:0000256" key="3">
    <source>
        <dbReference type="ARBA" id="ARBA00022827"/>
    </source>
</evidence>
<protein>
    <submittedName>
        <fullName evidence="6">FAD-dependent oxidoreductase</fullName>
    </submittedName>
</protein>
<keyword evidence="2" id="KW-0285">Flavoprotein</keyword>
<dbReference type="Gene3D" id="3.40.30.120">
    <property type="match status" value="1"/>
</dbReference>
<dbReference type="GO" id="GO:0016709">
    <property type="term" value="F:oxidoreductase activity, acting on paired donors, with incorporation or reduction of molecular oxygen, NAD(P)H as one donor, and incorporation of one atom of oxygen"/>
    <property type="evidence" value="ECO:0007669"/>
    <property type="project" value="UniProtKB-ARBA"/>
</dbReference>
<dbReference type="EMBL" id="RQXU01000006">
    <property type="protein sequence ID" value="RRH88568.1"/>
    <property type="molecule type" value="Genomic_DNA"/>
</dbReference>
<gene>
    <name evidence="6" type="ORF">EH244_13155</name>
</gene>
<dbReference type="Gene3D" id="3.30.70.2450">
    <property type="match status" value="1"/>
</dbReference>
<dbReference type="RefSeq" id="WP_124958826.1">
    <property type="nucleotide sequence ID" value="NZ_RQXU01000006.1"/>
</dbReference>
<proteinExistence type="predicted"/>
<dbReference type="PANTHER" id="PTHR43004">
    <property type="entry name" value="TRK SYSTEM POTASSIUM UPTAKE PROTEIN"/>
    <property type="match status" value="1"/>
</dbReference>
<name>A0A3P3ET68_9BURK</name>
<evidence type="ECO:0000256" key="4">
    <source>
        <dbReference type="SAM" id="MobiDB-lite"/>
    </source>
</evidence>